<proteinExistence type="predicted"/>
<organism evidence="3 4">
    <name type="scientific">Polarella glacialis</name>
    <name type="common">Dinoflagellate</name>
    <dbReference type="NCBI Taxonomy" id="89957"/>
    <lineage>
        <taxon>Eukaryota</taxon>
        <taxon>Sar</taxon>
        <taxon>Alveolata</taxon>
        <taxon>Dinophyceae</taxon>
        <taxon>Suessiales</taxon>
        <taxon>Suessiaceae</taxon>
        <taxon>Polarella</taxon>
    </lineage>
</organism>
<dbReference type="Pfam" id="PF13840">
    <property type="entry name" value="ACT_7"/>
    <property type="match status" value="1"/>
</dbReference>
<accession>A0A813GHW8</accession>
<evidence type="ECO:0000313" key="3">
    <source>
        <dbReference type="EMBL" id="CAE8625781.1"/>
    </source>
</evidence>
<evidence type="ECO:0000259" key="1">
    <source>
        <dbReference type="Pfam" id="PF10000"/>
    </source>
</evidence>
<dbReference type="InterPro" id="IPR045865">
    <property type="entry name" value="ACT-like_dom_sf"/>
</dbReference>
<gene>
    <name evidence="3" type="ORF">PGLA1383_LOCUS42759</name>
</gene>
<dbReference type="EMBL" id="CAJNNV010028789">
    <property type="protein sequence ID" value="CAE8625781.1"/>
    <property type="molecule type" value="Genomic_DNA"/>
</dbReference>
<sequence>MMSMREAAALDPWMLFREDEGLTLILAKAAADKLDFKYDGIFRRITLRVLSSLEAVGLTAAVATTLSKAGISANVVAAYHHDHVYVPAKEAQRALEALQALADAGRRGPAVLSS</sequence>
<dbReference type="SUPFAM" id="SSF55021">
    <property type="entry name" value="ACT-like"/>
    <property type="match status" value="2"/>
</dbReference>
<dbReference type="PANTHER" id="PTHR39199:SF1">
    <property type="entry name" value="BLR5128 PROTEIN"/>
    <property type="match status" value="1"/>
</dbReference>
<feature type="domain" description="CASTOR ACT" evidence="2">
    <location>
        <begin position="46"/>
        <end position="99"/>
    </location>
</feature>
<keyword evidence="4" id="KW-1185">Reference proteome</keyword>
<dbReference type="AlphaFoldDB" id="A0A813GHW8"/>
<dbReference type="Gene3D" id="3.30.2130.10">
    <property type="entry name" value="VC0802-like"/>
    <property type="match status" value="1"/>
</dbReference>
<dbReference type="Proteomes" id="UP000654075">
    <property type="component" value="Unassembled WGS sequence"/>
</dbReference>
<dbReference type="PANTHER" id="PTHR39199">
    <property type="entry name" value="BLR5128 PROTEIN"/>
    <property type="match status" value="1"/>
</dbReference>
<evidence type="ECO:0000313" key="4">
    <source>
        <dbReference type="Proteomes" id="UP000654075"/>
    </source>
</evidence>
<name>A0A813GHW8_POLGL</name>
<feature type="domain" description="DUF2241" evidence="1">
    <location>
        <begin position="5"/>
        <end position="43"/>
    </location>
</feature>
<reference evidence="3" key="1">
    <citation type="submission" date="2021-02" db="EMBL/GenBank/DDBJ databases">
        <authorList>
            <person name="Dougan E. K."/>
            <person name="Rhodes N."/>
            <person name="Thang M."/>
            <person name="Chan C."/>
        </authorList>
    </citation>
    <scope>NUCLEOTIDE SEQUENCE</scope>
</reference>
<dbReference type="InterPro" id="IPR027795">
    <property type="entry name" value="CASTOR_ACT_dom"/>
</dbReference>
<dbReference type="InterPro" id="IPR018717">
    <property type="entry name" value="DUF2241"/>
</dbReference>
<evidence type="ECO:0008006" key="5">
    <source>
        <dbReference type="Google" id="ProtNLM"/>
    </source>
</evidence>
<comment type="caution">
    <text evidence="3">The sequence shown here is derived from an EMBL/GenBank/DDBJ whole genome shotgun (WGS) entry which is preliminary data.</text>
</comment>
<protein>
    <recommendedName>
        <fullName evidence="5">Aspartate kinase</fullName>
    </recommendedName>
</protein>
<dbReference type="Pfam" id="PF10000">
    <property type="entry name" value="ACT_3"/>
    <property type="match status" value="1"/>
</dbReference>
<evidence type="ECO:0000259" key="2">
    <source>
        <dbReference type="Pfam" id="PF13840"/>
    </source>
</evidence>